<evidence type="ECO:0000256" key="2">
    <source>
        <dbReference type="ARBA" id="ARBA00023043"/>
    </source>
</evidence>
<dbReference type="PROSITE" id="PS50297">
    <property type="entry name" value="ANK_REP_REGION"/>
    <property type="match status" value="3"/>
</dbReference>
<feature type="repeat" description="ANK" evidence="3">
    <location>
        <begin position="74"/>
        <end position="107"/>
    </location>
</feature>
<evidence type="ECO:0000313" key="6">
    <source>
        <dbReference type="Proteomes" id="UP000433883"/>
    </source>
</evidence>
<dbReference type="Gene3D" id="1.25.40.20">
    <property type="entry name" value="Ankyrin repeat-containing domain"/>
    <property type="match status" value="2"/>
</dbReference>
<dbReference type="PANTHER" id="PTHR24171">
    <property type="entry name" value="ANKYRIN REPEAT DOMAIN-CONTAINING PROTEIN 39-RELATED"/>
    <property type="match status" value="1"/>
</dbReference>
<accession>A0A8H3UA33</accession>
<dbReference type="Proteomes" id="UP000433883">
    <property type="component" value="Unassembled WGS sequence"/>
</dbReference>
<protein>
    <recommendedName>
        <fullName evidence="8">Proteasome regulatory particle subunit</fullName>
    </recommendedName>
</protein>
<evidence type="ECO:0000256" key="3">
    <source>
        <dbReference type="PROSITE-ProRule" id="PRU00023"/>
    </source>
</evidence>
<evidence type="ECO:0008006" key="8">
    <source>
        <dbReference type="Google" id="ProtNLM"/>
    </source>
</evidence>
<evidence type="ECO:0000313" key="5">
    <source>
        <dbReference type="EMBL" id="KAE9972651.1"/>
    </source>
</evidence>
<feature type="repeat" description="ANK" evidence="3">
    <location>
        <begin position="131"/>
        <end position="163"/>
    </location>
</feature>
<dbReference type="InterPro" id="IPR002110">
    <property type="entry name" value="Ankyrin_rpt"/>
</dbReference>
<dbReference type="SUPFAM" id="SSF48403">
    <property type="entry name" value="Ankyrin repeat"/>
    <property type="match status" value="1"/>
</dbReference>
<feature type="repeat" description="ANK" evidence="3">
    <location>
        <begin position="164"/>
        <end position="196"/>
    </location>
</feature>
<dbReference type="EMBL" id="WNWQ01000594">
    <property type="protein sequence ID" value="KAE9965598.1"/>
    <property type="molecule type" value="Genomic_DNA"/>
</dbReference>
<evidence type="ECO:0000313" key="4">
    <source>
        <dbReference type="EMBL" id="KAE9965598.1"/>
    </source>
</evidence>
<keyword evidence="7" id="KW-1185">Reference proteome</keyword>
<evidence type="ECO:0000256" key="1">
    <source>
        <dbReference type="ARBA" id="ARBA00022737"/>
    </source>
</evidence>
<feature type="repeat" description="ANK" evidence="3">
    <location>
        <begin position="197"/>
        <end position="229"/>
    </location>
</feature>
<keyword evidence="1" id="KW-0677">Repeat</keyword>
<dbReference type="GO" id="GO:0004842">
    <property type="term" value="F:ubiquitin-protein transferase activity"/>
    <property type="evidence" value="ECO:0007669"/>
    <property type="project" value="TreeGrafter"/>
</dbReference>
<dbReference type="PANTHER" id="PTHR24171:SF8">
    <property type="entry name" value="BRCA1-ASSOCIATED RING DOMAIN PROTEIN 1"/>
    <property type="match status" value="1"/>
</dbReference>
<dbReference type="AlphaFoldDB" id="A0A8H3UA33"/>
<dbReference type="SMART" id="SM00248">
    <property type="entry name" value="ANK"/>
    <property type="match status" value="5"/>
</dbReference>
<organism evidence="4 6">
    <name type="scientific">Venturia inaequalis</name>
    <name type="common">Apple scab fungus</name>
    <dbReference type="NCBI Taxonomy" id="5025"/>
    <lineage>
        <taxon>Eukaryota</taxon>
        <taxon>Fungi</taxon>
        <taxon>Dikarya</taxon>
        <taxon>Ascomycota</taxon>
        <taxon>Pezizomycotina</taxon>
        <taxon>Dothideomycetes</taxon>
        <taxon>Pleosporomycetidae</taxon>
        <taxon>Venturiales</taxon>
        <taxon>Venturiaceae</taxon>
        <taxon>Venturia</taxon>
    </lineage>
</organism>
<dbReference type="InterPro" id="IPR036770">
    <property type="entry name" value="Ankyrin_rpt-contain_sf"/>
</dbReference>
<name>A0A8H3UA33_VENIN</name>
<dbReference type="PROSITE" id="PS50088">
    <property type="entry name" value="ANK_REPEAT"/>
    <property type="match status" value="4"/>
</dbReference>
<dbReference type="Pfam" id="PF12796">
    <property type="entry name" value="Ank_2"/>
    <property type="match status" value="2"/>
</dbReference>
<dbReference type="EMBL" id="WNWR01000624">
    <property type="protein sequence ID" value="KAE9972651.1"/>
    <property type="molecule type" value="Genomic_DNA"/>
</dbReference>
<proteinExistence type="predicted"/>
<reference evidence="4 6" key="1">
    <citation type="submission" date="2019-11" db="EMBL/GenBank/DDBJ databases">
        <title>Venturia inaequalis Genome Resource.</title>
        <authorList>
            <person name="Lichtner F.J."/>
        </authorList>
    </citation>
    <scope>NUCLEOTIDE SEQUENCE [LARGE SCALE GENOMIC DNA]</scope>
    <source>
        <strain evidence="4">Bline_iso_100314</strain>
        <strain evidence="5 7">DMI_063113</strain>
    </source>
</reference>
<keyword evidence="2 3" id="KW-0040">ANK repeat</keyword>
<gene>
    <name evidence="4" type="ORF">BLS_007505</name>
    <name evidence="5" type="ORF">EG327_009439</name>
</gene>
<dbReference type="GO" id="GO:0085020">
    <property type="term" value="P:protein K6-linked ubiquitination"/>
    <property type="evidence" value="ECO:0007669"/>
    <property type="project" value="TreeGrafter"/>
</dbReference>
<comment type="caution">
    <text evidence="4">The sequence shown here is derived from an EMBL/GenBank/DDBJ whole genome shotgun (WGS) entry which is preliminary data.</text>
</comment>
<evidence type="ECO:0000313" key="7">
    <source>
        <dbReference type="Proteomes" id="UP000490939"/>
    </source>
</evidence>
<dbReference type="Proteomes" id="UP000490939">
    <property type="component" value="Unassembled WGS sequence"/>
</dbReference>
<sequence>MTEPKSSKFEIHEAARDGRLPIVESLLSANSKLASLRDEDDRLPLHWAVSFNHIPIVQLLLQAKDFDVDAKDGIGWTPLMMATSRKDGDAMVDLLISRGANVNATSTTASLRFVHMRNGKGTLLTMVLDNAGQTALHFAASKNNLDIARKLIAQKATTRTKDRRQQLPLHRAAAVGSTPMMKLFLENKSPLNATDLDNMTALHHAVSEGHGDAAAFLLKEGAEHDKRDSNGNLAIQLAPDVKVKTFVLQAAEREGIEMAQR</sequence>